<feature type="region of interest" description="Disordered" evidence="1">
    <location>
        <begin position="540"/>
        <end position="564"/>
    </location>
</feature>
<name>S9XIK5_SCHCR</name>
<feature type="region of interest" description="Disordered" evidence="1">
    <location>
        <begin position="489"/>
        <end position="514"/>
    </location>
</feature>
<evidence type="ECO:0000256" key="1">
    <source>
        <dbReference type="SAM" id="MobiDB-lite"/>
    </source>
</evidence>
<reference evidence="2 3" key="1">
    <citation type="journal article" date="2011" name="Science">
        <title>Comparative functional genomics of the fission yeasts.</title>
        <authorList>
            <person name="Rhind N."/>
            <person name="Chen Z."/>
            <person name="Yassour M."/>
            <person name="Thompson D.A."/>
            <person name="Haas B.J."/>
            <person name="Habib N."/>
            <person name="Wapinski I."/>
            <person name="Roy S."/>
            <person name="Lin M.F."/>
            <person name="Heiman D.I."/>
            <person name="Young S.K."/>
            <person name="Furuya K."/>
            <person name="Guo Y."/>
            <person name="Pidoux A."/>
            <person name="Chen H.M."/>
            <person name="Robbertse B."/>
            <person name="Goldberg J.M."/>
            <person name="Aoki K."/>
            <person name="Bayne E.H."/>
            <person name="Berlin A.M."/>
            <person name="Desjardins C.A."/>
            <person name="Dobbs E."/>
            <person name="Dukaj L."/>
            <person name="Fan L."/>
            <person name="FitzGerald M.G."/>
            <person name="French C."/>
            <person name="Gujja S."/>
            <person name="Hansen K."/>
            <person name="Keifenheim D."/>
            <person name="Levin J.Z."/>
            <person name="Mosher R.A."/>
            <person name="Mueller C.A."/>
            <person name="Pfiffner J."/>
            <person name="Priest M."/>
            <person name="Russ C."/>
            <person name="Smialowska A."/>
            <person name="Swoboda P."/>
            <person name="Sykes S.M."/>
            <person name="Vaughn M."/>
            <person name="Vengrova S."/>
            <person name="Yoder R."/>
            <person name="Zeng Q."/>
            <person name="Allshire R."/>
            <person name="Baulcombe D."/>
            <person name="Birren B.W."/>
            <person name="Brown W."/>
            <person name="Ekwall K."/>
            <person name="Kellis M."/>
            <person name="Leatherwood J."/>
            <person name="Levin H."/>
            <person name="Margalit H."/>
            <person name="Martienssen R."/>
            <person name="Nieduszynski C.A."/>
            <person name="Spatafora J.W."/>
            <person name="Friedman N."/>
            <person name="Dalgaard J.Z."/>
            <person name="Baumann P."/>
            <person name="Niki H."/>
            <person name="Regev A."/>
            <person name="Nusbaum C."/>
        </authorList>
    </citation>
    <scope>NUCLEOTIDE SEQUENCE [LARGE SCALE GENOMIC DNA]</scope>
    <source>
        <strain evidence="3">OY26 / ATCC MYA-4695 / CBS 11777 / NBRC 106824 / NRRL Y48691</strain>
    </source>
</reference>
<dbReference type="GeneID" id="25038830"/>
<gene>
    <name evidence="2" type="ORF">SPOG_04517</name>
</gene>
<feature type="compositionally biased region" description="Basic and acidic residues" evidence="1">
    <location>
        <begin position="554"/>
        <end position="564"/>
    </location>
</feature>
<proteinExistence type="predicted"/>
<feature type="region of interest" description="Disordered" evidence="1">
    <location>
        <begin position="99"/>
        <end position="172"/>
    </location>
</feature>
<dbReference type="Pfam" id="PF09729">
    <property type="entry name" value="Gti1_Pac2"/>
    <property type="match status" value="1"/>
</dbReference>
<feature type="compositionally biased region" description="Polar residues" evidence="1">
    <location>
        <begin position="118"/>
        <end position="131"/>
    </location>
</feature>
<evidence type="ECO:0000313" key="3">
    <source>
        <dbReference type="Proteomes" id="UP000015464"/>
    </source>
</evidence>
<dbReference type="PANTHER" id="PTHR28027:SF2">
    <property type="entry name" value="TRANSCRIPTIONAL REGULATOR MIT1"/>
    <property type="match status" value="1"/>
</dbReference>
<dbReference type="STRING" id="653667.S9XIK5"/>
<dbReference type="Proteomes" id="UP000015464">
    <property type="component" value="Unassembled WGS sequence"/>
</dbReference>
<feature type="compositionally biased region" description="Polar residues" evidence="1">
    <location>
        <begin position="277"/>
        <end position="288"/>
    </location>
</feature>
<keyword evidence="3" id="KW-1185">Reference proteome</keyword>
<dbReference type="OrthoDB" id="5572844at2759"/>
<sequence>MPSSSIPSDPPILQPSFFGYVGTTLDALWLFQACQQNILPFTPRRPQREERKHIIHSGNVFIFNETQSGIKRWTDGVHWSPSRVIGNFLIYRQLGNSSSNSNEKLDSTKAASGKNGDENGQNEPTPESHFTSAPAPQLSHESHPSIPMGDVFSNQNASIKHPPQPSNSVLQNPISTAVSNTSTLPPKTEFSSAYLQDPTGLLSPSSVSVRPIPAQCSDPLFPHQNLVPPSSTSAPTPIPSAGEDIKPYANATASATVSGQTFTDAFSRSLPSFPVAPNSSSGPLTQQYPMKRRLSVPSSSSTSAPNGFPVNSALSYLHDSERALVGSLNDAYSFKKGGLVKKTISLTIHGQLHHLISYYTAEDVLDGKLKTPSSMPLFRHLPISPDLLESKNFRIPPLIEAAESEKISYWNSVSSYDTQQAPSSVVLTGTSPSVSDVDSYHFQNLTLSTSPTSNLPPIYNANQTSPTSMQHPFASIPHSSSQLPLYAKSSNHVPNPDMPPMQSFSSHASPHYPENSIPAMTSATESSAYPNSVLIKSEYNEDGSGAQSGLPPFHAKEGSWMDKDPVYNNSRQYLTTHTSFPQRSLSNNTVLPGYTSLQEASTANMEPYDRNMHRHSLSTSQPSTIMPNESGLAYQYPTNTNMNPLGAPQGMSDLYWNKDTHLQPPMIHPSQGNAMYINSGQNWVPNSNMNVQGNSEYPFPMQQEDTSASMRRSTVGRLPKVFLPTPNSRRGSVPLIQTKQLPMRSTGNRPFSPVNTMHRSAYRAHPYPIMPTISHGEYRSDETNKTMR</sequence>
<dbReference type="AlphaFoldDB" id="S9XIK5"/>
<dbReference type="PANTHER" id="PTHR28027">
    <property type="entry name" value="TRANSCRIPTIONAL REGULATOR MIT1"/>
    <property type="match status" value="1"/>
</dbReference>
<feature type="region of interest" description="Disordered" evidence="1">
    <location>
        <begin position="274"/>
        <end position="304"/>
    </location>
</feature>
<organism evidence="2 3">
    <name type="scientific">Schizosaccharomyces cryophilus (strain OY26 / ATCC MYA-4695 / CBS 11777 / NBRC 106824 / NRRL Y48691)</name>
    <name type="common">Fission yeast</name>
    <dbReference type="NCBI Taxonomy" id="653667"/>
    <lineage>
        <taxon>Eukaryota</taxon>
        <taxon>Fungi</taxon>
        <taxon>Dikarya</taxon>
        <taxon>Ascomycota</taxon>
        <taxon>Taphrinomycotina</taxon>
        <taxon>Schizosaccharomycetes</taxon>
        <taxon>Schizosaccharomycetales</taxon>
        <taxon>Schizosaccharomycetaceae</taxon>
        <taxon>Schizosaccharomyces</taxon>
    </lineage>
</organism>
<dbReference type="InterPro" id="IPR018608">
    <property type="entry name" value="Gti1/Pac2"/>
</dbReference>
<dbReference type="RefSeq" id="XP_013021970.1">
    <property type="nucleotide sequence ID" value="XM_013166516.1"/>
</dbReference>
<accession>S9XIK5</accession>
<dbReference type="HOGENOM" id="CLU_384098_0_0_1"/>
<protein>
    <submittedName>
        <fullName evidence="2">Gluconate transporter inducer Gti1</fullName>
    </submittedName>
</protein>
<dbReference type="eggNOG" id="KOG4476">
    <property type="taxonomic scope" value="Eukaryota"/>
</dbReference>
<dbReference type="EMBL" id="KE546988">
    <property type="protein sequence ID" value="EPY53481.1"/>
    <property type="molecule type" value="Genomic_DNA"/>
</dbReference>
<dbReference type="GO" id="GO:0003677">
    <property type="term" value="F:DNA binding"/>
    <property type="evidence" value="ECO:0007669"/>
    <property type="project" value="TreeGrafter"/>
</dbReference>
<evidence type="ECO:0000313" key="2">
    <source>
        <dbReference type="EMBL" id="EPY53481.1"/>
    </source>
</evidence>
<dbReference type="OMA" id="SEKISYW"/>